<accession>A0ABZ2LXL9</accession>
<evidence type="ECO:0000256" key="4">
    <source>
        <dbReference type="ARBA" id="ARBA00022692"/>
    </source>
</evidence>
<dbReference type="InterPro" id="IPR055348">
    <property type="entry name" value="DctQ"/>
</dbReference>
<keyword evidence="4 8" id="KW-0812">Transmembrane</keyword>
<evidence type="ECO:0000256" key="6">
    <source>
        <dbReference type="ARBA" id="ARBA00023136"/>
    </source>
</evidence>
<feature type="compositionally biased region" description="Basic and acidic residues" evidence="7">
    <location>
        <begin position="1"/>
        <end position="27"/>
    </location>
</feature>
<evidence type="ECO:0000313" key="11">
    <source>
        <dbReference type="Proteomes" id="UP001370348"/>
    </source>
</evidence>
<reference evidence="10 11" key="1">
    <citation type="submission" date="2021-12" db="EMBL/GenBank/DDBJ databases">
        <title>Discovery of the Pendulisporaceae a myxobacterial family with distinct sporulation behavior and unique specialized metabolism.</title>
        <authorList>
            <person name="Garcia R."/>
            <person name="Popoff A."/>
            <person name="Bader C.D."/>
            <person name="Loehr J."/>
            <person name="Walesch S."/>
            <person name="Walt C."/>
            <person name="Boldt J."/>
            <person name="Bunk B."/>
            <person name="Haeckl F.J.F.P.J."/>
            <person name="Gunesch A.P."/>
            <person name="Birkelbach J."/>
            <person name="Nuebel U."/>
            <person name="Pietschmann T."/>
            <person name="Bach T."/>
            <person name="Mueller R."/>
        </authorList>
    </citation>
    <scope>NUCLEOTIDE SEQUENCE [LARGE SCALE GENOMIC DNA]</scope>
    <source>
        <strain evidence="10 11">MSr11954</strain>
    </source>
</reference>
<feature type="transmembrane region" description="Helical" evidence="8">
    <location>
        <begin position="190"/>
        <end position="216"/>
    </location>
</feature>
<keyword evidence="6 8" id="KW-0472">Membrane</keyword>
<feature type="transmembrane region" description="Helical" evidence="8">
    <location>
        <begin position="118"/>
        <end position="137"/>
    </location>
</feature>
<evidence type="ECO:0000256" key="7">
    <source>
        <dbReference type="SAM" id="MobiDB-lite"/>
    </source>
</evidence>
<comment type="subcellular location">
    <subcellularLocation>
        <location evidence="1">Cell membrane</location>
        <topology evidence="1">Multi-pass membrane protein</topology>
    </subcellularLocation>
</comment>
<dbReference type="Proteomes" id="UP001370348">
    <property type="component" value="Chromosome"/>
</dbReference>
<evidence type="ECO:0000313" key="10">
    <source>
        <dbReference type="EMBL" id="WXB13767.1"/>
    </source>
</evidence>
<proteinExistence type="predicted"/>
<keyword evidence="5 8" id="KW-1133">Transmembrane helix</keyword>
<keyword evidence="2" id="KW-0813">Transport</keyword>
<feature type="transmembrane region" description="Helical" evidence="8">
    <location>
        <begin position="237"/>
        <end position="259"/>
    </location>
</feature>
<keyword evidence="11" id="KW-1185">Reference proteome</keyword>
<dbReference type="EMBL" id="CP089984">
    <property type="protein sequence ID" value="WXB13767.1"/>
    <property type="molecule type" value="Genomic_DNA"/>
</dbReference>
<name>A0ABZ2LXL9_9BACT</name>
<dbReference type="Pfam" id="PF04290">
    <property type="entry name" value="DctQ"/>
    <property type="match status" value="1"/>
</dbReference>
<feature type="transmembrane region" description="Helical" evidence="8">
    <location>
        <begin position="149"/>
        <end position="170"/>
    </location>
</feature>
<organism evidence="10 11">
    <name type="scientific">Pendulispora albinea</name>
    <dbReference type="NCBI Taxonomy" id="2741071"/>
    <lineage>
        <taxon>Bacteria</taxon>
        <taxon>Pseudomonadati</taxon>
        <taxon>Myxococcota</taxon>
        <taxon>Myxococcia</taxon>
        <taxon>Myxococcales</taxon>
        <taxon>Sorangiineae</taxon>
        <taxon>Pendulisporaceae</taxon>
        <taxon>Pendulispora</taxon>
    </lineage>
</organism>
<evidence type="ECO:0000256" key="2">
    <source>
        <dbReference type="ARBA" id="ARBA00022448"/>
    </source>
</evidence>
<evidence type="ECO:0000256" key="5">
    <source>
        <dbReference type="ARBA" id="ARBA00022989"/>
    </source>
</evidence>
<sequence length="446" mass="47486">MDEKNEKRDGALPEEKSETPSEGDAPRHGGARAHLGDGAIASDSAELVPANVAHPAPPPAVSRQGWGAPLAKLDKVWTRFESRLCAWVLVSEIVALCIWIFLKGMAAGYAGGEDKSGLVLRALVGAVVLGTIAHKALKPKSDSDTAAQRRYSIGTTAAVVAGLVLSRAWANWGAGYCSNLLNWMQSASTLTLIGGLRGVATRLTLWLALLGASLATAQGKHINVDVVMRFLTPKLRVPVAVLGWLAAALMCFAGVWGFFDNIAIVDFHAPVDKPCESDPHKDCEVPAGERIAHVEHEIGHDFFLLGRQITLDVKSLPKVLGGTSYNAYLGAEEWNTWLAGSSWKEHYPPEAVDAMRMTEGTRAPIIGIPGAADSAQDLLVKDINFIFPFGLAMIGLRFILRALLALSGHVRVDPDAAHGEEEVEGVQLEKHGLAPASASAGKELSS</sequence>
<feature type="transmembrane region" description="Helical" evidence="8">
    <location>
        <begin position="84"/>
        <end position="106"/>
    </location>
</feature>
<feature type="region of interest" description="Disordered" evidence="7">
    <location>
        <begin position="421"/>
        <end position="446"/>
    </location>
</feature>
<evidence type="ECO:0000259" key="9">
    <source>
        <dbReference type="Pfam" id="PF04290"/>
    </source>
</evidence>
<protein>
    <submittedName>
        <fullName evidence="10">TRAP transporter small permease</fullName>
    </submittedName>
</protein>
<evidence type="ECO:0000256" key="8">
    <source>
        <dbReference type="SAM" id="Phobius"/>
    </source>
</evidence>
<keyword evidence="3" id="KW-1003">Cell membrane</keyword>
<evidence type="ECO:0000256" key="3">
    <source>
        <dbReference type="ARBA" id="ARBA00022475"/>
    </source>
</evidence>
<gene>
    <name evidence="10" type="ORF">LZC94_38780</name>
</gene>
<feature type="domain" description="Tripartite ATP-independent periplasmic transporters DctQ component" evidence="9">
    <location>
        <begin position="199"/>
        <end position="259"/>
    </location>
</feature>
<dbReference type="RefSeq" id="WP_394823383.1">
    <property type="nucleotide sequence ID" value="NZ_CP089984.1"/>
</dbReference>
<feature type="region of interest" description="Disordered" evidence="7">
    <location>
        <begin position="1"/>
        <end position="35"/>
    </location>
</feature>
<evidence type="ECO:0000256" key="1">
    <source>
        <dbReference type="ARBA" id="ARBA00004651"/>
    </source>
</evidence>